<dbReference type="PATRIC" id="fig|1230459.4.peg.3317"/>
<dbReference type="RefSeq" id="WP_008457860.1">
    <property type="nucleotide sequence ID" value="NZ_AOIJ01000063.1"/>
</dbReference>
<dbReference type="Proteomes" id="UP000011592">
    <property type="component" value="Unassembled WGS sequence"/>
</dbReference>
<organism evidence="2 3">
    <name type="scientific">Natrinema gari JCM 14663</name>
    <dbReference type="NCBI Taxonomy" id="1230459"/>
    <lineage>
        <taxon>Archaea</taxon>
        <taxon>Methanobacteriati</taxon>
        <taxon>Methanobacteriota</taxon>
        <taxon>Stenosarchaea group</taxon>
        <taxon>Halobacteria</taxon>
        <taxon>Halobacteriales</taxon>
        <taxon>Natrialbaceae</taxon>
        <taxon>Natrinema</taxon>
    </lineage>
</organism>
<dbReference type="EMBL" id="AOIJ01000063">
    <property type="protein sequence ID" value="ELY77093.1"/>
    <property type="molecule type" value="Genomic_DNA"/>
</dbReference>
<evidence type="ECO:0000256" key="1">
    <source>
        <dbReference type="SAM" id="MobiDB-lite"/>
    </source>
</evidence>
<dbReference type="PROSITE" id="PS51257">
    <property type="entry name" value="PROKAR_LIPOPROTEIN"/>
    <property type="match status" value="1"/>
</dbReference>
<name>L9YW30_9EURY</name>
<evidence type="ECO:0000313" key="3">
    <source>
        <dbReference type="Proteomes" id="UP000011592"/>
    </source>
</evidence>
<accession>L9YW30</accession>
<dbReference type="Pfam" id="PF20127">
    <property type="entry name" value="DUF6517"/>
    <property type="match status" value="1"/>
</dbReference>
<dbReference type="AlphaFoldDB" id="L9YW30"/>
<reference evidence="2 3" key="1">
    <citation type="journal article" date="2014" name="PLoS Genet.">
        <title>Phylogenetically driven sequencing of extremely halophilic archaea reveals strategies for static and dynamic osmo-response.</title>
        <authorList>
            <person name="Becker E.A."/>
            <person name="Seitzer P.M."/>
            <person name="Tritt A."/>
            <person name="Larsen D."/>
            <person name="Krusor M."/>
            <person name="Yao A.I."/>
            <person name="Wu D."/>
            <person name="Madern D."/>
            <person name="Eisen J.A."/>
            <person name="Darling A.E."/>
            <person name="Facciotti M.T."/>
        </authorList>
    </citation>
    <scope>NUCLEOTIDE SEQUENCE [LARGE SCALE GENOMIC DNA]</scope>
    <source>
        <strain evidence="2 3">JCM 14663</strain>
    </source>
</reference>
<sequence>MNRRTVIAGLGAAGLAGLSGCLGLLGMAEHESSPAGVEADARAETGYEQSAIDALSIDRDVGPTNETVTVTNHMTKHEKAVDMGPLGSQRGAVFNVLTTPQVSIFGKELNPIEEMSTQELMDLVRSNYDGIDNITHDSDSDITILGQSTTRSQFTADAEFDGADIPVIIAITEAVEADEDLLVTIAVYPEYVERQENPNATQLAKAVTTDVDEGASSDDGGSDAGDVGVLDESGGTDGPNTTDDDGGSNDTDTTDGRGDIELDGNVSDDDLLS</sequence>
<keyword evidence="3" id="KW-1185">Reference proteome</keyword>
<protein>
    <recommendedName>
        <fullName evidence="4">Lipoprotein</fullName>
    </recommendedName>
</protein>
<comment type="caution">
    <text evidence="2">The sequence shown here is derived from an EMBL/GenBank/DDBJ whole genome shotgun (WGS) entry which is preliminary data.</text>
</comment>
<proteinExistence type="predicted"/>
<evidence type="ECO:0008006" key="4">
    <source>
        <dbReference type="Google" id="ProtNLM"/>
    </source>
</evidence>
<dbReference type="InterPro" id="IPR045396">
    <property type="entry name" value="DUF6517"/>
</dbReference>
<feature type="region of interest" description="Disordered" evidence="1">
    <location>
        <begin position="208"/>
        <end position="273"/>
    </location>
</feature>
<evidence type="ECO:0000313" key="2">
    <source>
        <dbReference type="EMBL" id="ELY77093.1"/>
    </source>
</evidence>
<gene>
    <name evidence="2" type="ORF">C486_16620</name>
</gene>